<feature type="compositionally biased region" description="Polar residues" evidence="1">
    <location>
        <begin position="11"/>
        <end position="20"/>
    </location>
</feature>
<reference evidence="2" key="1">
    <citation type="journal article" date="2009" name="Plant Mol. Biol.">
        <title>Insights into corn genes derived from large-scale cDNA sequencing.</title>
        <authorList>
            <person name="Alexandrov N.N."/>
            <person name="Brover V.V."/>
            <person name="Freidin S."/>
            <person name="Troukhan M.E."/>
            <person name="Tatarinova T.V."/>
            <person name="Zhang H."/>
            <person name="Swaller T.J."/>
            <person name="Lu Y.P."/>
            <person name="Bouck J."/>
            <person name="Flavell R.B."/>
            <person name="Feldmann K.A."/>
        </authorList>
    </citation>
    <scope>NUCLEOTIDE SEQUENCE</scope>
</reference>
<name>B6T2F2_MAIZE</name>
<protein>
    <submittedName>
        <fullName evidence="2">Uncharacterized protein</fullName>
    </submittedName>
</protein>
<evidence type="ECO:0000256" key="1">
    <source>
        <dbReference type="SAM" id="MobiDB-lite"/>
    </source>
</evidence>
<accession>B6T2F2</accession>
<sequence>MAAPIVALSAPSLTGSTGTLPRQRDTPPLGAPVLGRRRKKPNVRYTGPEWV</sequence>
<organism evidence="2">
    <name type="scientific">Zea mays</name>
    <name type="common">Maize</name>
    <dbReference type="NCBI Taxonomy" id="4577"/>
    <lineage>
        <taxon>Eukaryota</taxon>
        <taxon>Viridiplantae</taxon>
        <taxon>Streptophyta</taxon>
        <taxon>Embryophyta</taxon>
        <taxon>Tracheophyta</taxon>
        <taxon>Spermatophyta</taxon>
        <taxon>Magnoliopsida</taxon>
        <taxon>Liliopsida</taxon>
        <taxon>Poales</taxon>
        <taxon>Poaceae</taxon>
        <taxon>PACMAD clade</taxon>
        <taxon>Panicoideae</taxon>
        <taxon>Andropogonodae</taxon>
        <taxon>Andropogoneae</taxon>
        <taxon>Tripsacinae</taxon>
        <taxon>Zea</taxon>
    </lineage>
</organism>
<dbReference type="AlphaFoldDB" id="B6T2F2"/>
<evidence type="ECO:0000313" key="2">
    <source>
        <dbReference type="EMBL" id="ACG31285.1"/>
    </source>
</evidence>
<feature type="region of interest" description="Disordered" evidence="1">
    <location>
        <begin position="1"/>
        <end position="51"/>
    </location>
</feature>
<dbReference type="EMBL" id="EU959167">
    <property type="protein sequence ID" value="ACG31285.1"/>
    <property type="molecule type" value="mRNA"/>
</dbReference>
<proteinExistence type="evidence at transcript level"/>